<evidence type="ECO:0000313" key="4">
    <source>
        <dbReference type="Proteomes" id="UP000557872"/>
    </source>
</evidence>
<evidence type="ECO:0000259" key="2">
    <source>
        <dbReference type="Pfam" id="PF07589"/>
    </source>
</evidence>
<dbReference type="RefSeq" id="WP_178933139.1">
    <property type="nucleotide sequence ID" value="NZ_JACBAZ010000004.1"/>
</dbReference>
<comment type="caution">
    <text evidence="3">The sequence shown here is derived from an EMBL/GenBank/DDBJ whole genome shotgun (WGS) entry which is preliminary data.</text>
</comment>
<protein>
    <submittedName>
        <fullName evidence="3">PEP-CTERM sorting domain-containing protein</fullName>
    </submittedName>
</protein>
<feature type="signal peptide" evidence="1">
    <location>
        <begin position="1"/>
        <end position="19"/>
    </location>
</feature>
<proteinExistence type="predicted"/>
<gene>
    <name evidence="3" type="ORF">HW115_12115</name>
</gene>
<dbReference type="NCBIfam" id="TIGR02595">
    <property type="entry name" value="PEP_CTERM"/>
    <property type="match status" value="1"/>
</dbReference>
<feature type="domain" description="Ice-binding protein C-terminal" evidence="2">
    <location>
        <begin position="198"/>
        <end position="220"/>
    </location>
</feature>
<dbReference type="Pfam" id="PF07589">
    <property type="entry name" value="PEP-CTERM"/>
    <property type="match status" value="1"/>
</dbReference>
<accession>A0A851GGM8</accession>
<feature type="chain" id="PRO_5033068682" evidence="1">
    <location>
        <begin position="20"/>
        <end position="221"/>
    </location>
</feature>
<keyword evidence="4" id="KW-1185">Reference proteome</keyword>
<dbReference type="Proteomes" id="UP000557872">
    <property type="component" value="Unassembled WGS sequence"/>
</dbReference>
<evidence type="ECO:0000256" key="1">
    <source>
        <dbReference type="SAM" id="SignalP"/>
    </source>
</evidence>
<name>A0A851GGM8_9BACT</name>
<dbReference type="AlphaFoldDB" id="A0A851GGM8"/>
<keyword evidence="1" id="KW-0732">Signal</keyword>
<reference evidence="3 4" key="1">
    <citation type="submission" date="2020-07" db="EMBL/GenBank/DDBJ databases">
        <title>Roseicoccus Jingziensis gen. nov., sp. nov., isolated from coastal seawater.</title>
        <authorList>
            <person name="Feng X."/>
        </authorList>
    </citation>
    <scope>NUCLEOTIDE SEQUENCE [LARGE SCALE GENOMIC DNA]</scope>
    <source>
        <strain evidence="3 4">N1E253</strain>
    </source>
</reference>
<evidence type="ECO:0000313" key="3">
    <source>
        <dbReference type="EMBL" id="NWK56359.1"/>
    </source>
</evidence>
<sequence>MNVKLTLMAIATTSLTAHAATIVTSEGPANNQAGPNFGQSITVNIGADTPDGSIPGTVYLQELSFRQTNSTTGINTTDTAWIHVYDAFTVDGTSSPTAIGNLITVSSTTVNFTTTGAGDLLTWSFTGDAADAILKGTEYYYVLATDQNAATVGNSSNLTTQGFRLTTGDPYSGGQTLRANGSNADWDNEFVLTTITDPVPEPSSSALLGLGAFALIFRRRK</sequence>
<dbReference type="EMBL" id="JACBAZ010000004">
    <property type="protein sequence ID" value="NWK56359.1"/>
    <property type="molecule type" value="Genomic_DNA"/>
</dbReference>
<organism evidence="3 4">
    <name type="scientific">Oceaniferula marina</name>
    <dbReference type="NCBI Taxonomy" id="2748318"/>
    <lineage>
        <taxon>Bacteria</taxon>
        <taxon>Pseudomonadati</taxon>
        <taxon>Verrucomicrobiota</taxon>
        <taxon>Verrucomicrobiia</taxon>
        <taxon>Verrucomicrobiales</taxon>
        <taxon>Verrucomicrobiaceae</taxon>
        <taxon>Oceaniferula</taxon>
    </lineage>
</organism>
<dbReference type="InterPro" id="IPR013424">
    <property type="entry name" value="Ice-binding_C"/>
</dbReference>